<dbReference type="AlphaFoldDB" id="A0A1X7BQ69"/>
<evidence type="ECO:0000313" key="1">
    <source>
        <dbReference type="EMBL" id="SMC11816.1"/>
    </source>
</evidence>
<organism evidence="1 2">
    <name type="scientific">Roseovarius aestuarii</name>
    <dbReference type="NCBI Taxonomy" id="475083"/>
    <lineage>
        <taxon>Bacteria</taxon>
        <taxon>Pseudomonadati</taxon>
        <taxon>Pseudomonadota</taxon>
        <taxon>Alphaproteobacteria</taxon>
        <taxon>Rhodobacterales</taxon>
        <taxon>Roseobacteraceae</taxon>
        <taxon>Roseovarius</taxon>
    </lineage>
</organism>
<dbReference type="EMBL" id="FWXB01000004">
    <property type="protein sequence ID" value="SMC11816.1"/>
    <property type="molecule type" value="Genomic_DNA"/>
</dbReference>
<gene>
    <name evidence="1" type="ORF">ROA7745_01635</name>
</gene>
<dbReference type="Proteomes" id="UP000193224">
    <property type="component" value="Unassembled WGS sequence"/>
</dbReference>
<name>A0A1X7BQ69_9RHOB</name>
<protein>
    <submittedName>
        <fullName evidence="1">Uncharacterized protein</fullName>
    </submittedName>
</protein>
<accession>A0A1X7BQ69</accession>
<dbReference type="OrthoDB" id="7855496at2"/>
<keyword evidence="2" id="KW-1185">Reference proteome</keyword>
<reference evidence="1 2" key="1">
    <citation type="submission" date="2017-03" db="EMBL/GenBank/DDBJ databases">
        <authorList>
            <person name="Afonso C.L."/>
            <person name="Miller P.J."/>
            <person name="Scott M.A."/>
            <person name="Spackman E."/>
            <person name="Goraichik I."/>
            <person name="Dimitrov K.M."/>
            <person name="Suarez D.L."/>
            <person name="Swayne D.E."/>
        </authorList>
    </citation>
    <scope>NUCLEOTIDE SEQUENCE [LARGE SCALE GENOMIC DNA]</scope>
    <source>
        <strain evidence="1 2">CECT 7745</strain>
    </source>
</reference>
<proteinExistence type="predicted"/>
<sequence>MAKDDYERFNLVWQDRIIEVSYQANWLNSGHWHLELRCDDPLPVTGTGYRSCFVPAHCLEGAEAIEVYILNWLDHSAEDPEWLKLLEENRQLSLF</sequence>
<evidence type="ECO:0000313" key="2">
    <source>
        <dbReference type="Proteomes" id="UP000193224"/>
    </source>
</evidence>
<dbReference type="RefSeq" id="WP_085799769.1">
    <property type="nucleotide sequence ID" value="NZ_FWXB01000004.1"/>
</dbReference>